<evidence type="ECO:0000313" key="2">
    <source>
        <dbReference type="EMBL" id="PKW12610.1"/>
    </source>
</evidence>
<evidence type="ECO:0000256" key="1">
    <source>
        <dbReference type="SAM" id="Phobius"/>
    </source>
</evidence>
<accession>A0A2N3XPT7</accession>
<keyword evidence="3" id="KW-1185">Reference proteome</keyword>
<dbReference type="STRING" id="994479.GCA_000194155_07738"/>
<dbReference type="AlphaFoldDB" id="A0A2N3XPT7"/>
<reference evidence="2" key="1">
    <citation type="submission" date="2017-12" db="EMBL/GenBank/DDBJ databases">
        <title>Sequencing the genomes of 1000 Actinobacteria strains.</title>
        <authorList>
            <person name="Klenk H.-P."/>
        </authorList>
    </citation>
    <scope>NUCLEOTIDE SEQUENCE [LARGE SCALE GENOMIC DNA]</scope>
    <source>
        <strain evidence="2">DSM 44228</strain>
    </source>
</reference>
<feature type="transmembrane region" description="Helical" evidence="1">
    <location>
        <begin position="40"/>
        <end position="57"/>
    </location>
</feature>
<evidence type="ECO:0000313" key="3">
    <source>
        <dbReference type="Proteomes" id="UP000233786"/>
    </source>
</evidence>
<sequence>MSDQLTAWLRTKVPAAWSALIAWLITVGAPDWLTDPLGDAGNTLVVPVVLAAVYALLRKAEPHLPPWATRVLLGSNTPPTYPTQ</sequence>
<keyword evidence="1" id="KW-0472">Membrane</keyword>
<keyword evidence="1" id="KW-1133">Transmembrane helix</keyword>
<comment type="caution">
    <text evidence="2">The sequence shown here is derived from an EMBL/GenBank/DDBJ whole genome shotgun (WGS) entry which is preliminary data.</text>
</comment>
<gene>
    <name evidence="2" type="ORF">A8926_0075</name>
</gene>
<protein>
    <submittedName>
        <fullName evidence="2">Uncharacterized protein</fullName>
    </submittedName>
</protein>
<name>A0A2N3XPT7_SACSN</name>
<dbReference type="OrthoDB" id="5150008at2"/>
<dbReference type="Proteomes" id="UP000233786">
    <property type="component" value="Unassembled WGS sequence"/>
</dbReference>
<feature type="transmembrane region" description="Helical" evidence="1">
    <location>
        <begin position="12"/>
        <end position="34"/>
    </location>
</feature>
<dbReference type="EMBL" id="PJNB01000001">
    <property type="protein sequence ID" value="PKW12610.1"/>
    <property type="molecule type" value="Genomic_DNA"/>
</dbReference>
<keyword evidence="1" id="KW-0812">Transmembrane</keyword>
<organism evidence="2 3">
    <name type="scientific">Saccharopolyspora spinosa</name>
    <dbReference type="NCBI Taxonomy" id="60894"/>
    <lineage>
        <taxon>Bacteria</taxon>
        <taxon>Bacillati</taxon>
        <taxon>Actinomycetota</taxon>
        <taxon>Actinomycetes</taxon>
        <taxon>Pseudonocardiales</taxon>
        <taxon>Pseudonocardiaceae</taxon>
        <taxon>Saccharopolyspora</taxon>
    </lineage>
</organism>
<proteinExistence type="predicted"/>
<dbReference type="RefSeq" id="WP_010315692.1">
    <property type="nucleotide sequence ID" value="NZ_CP061007.1"/>
</dbReference>